<organism evidence="1 2">
    <name type="scientific">Mycena alexandri</name>
    <dbReference type="NCBI Taxonomy" id="1745969"/>
    <lineage>
        <taxon>Eukaryota</taxon>
        <taxon>Fungi</taxon>
        <taxon>Dikarya</taxon>
        <taxon>Basidiomycota</taxon>
        <taxon>Agaricomycotina</taxon>
        <taxon>Agaricomycetes</taxon>
        <taxon>Agaricomycetidae</taxon>
        <taxon>Agaricales</taxon>
        <taxon>Marasmiineae</taxon>
        <taxon>Mycenaceae</taxon>
        <taxon>Mycena</taxon>
    </lineage>
</organism>
<accession>A0AAD6T350</accession>
<dbReference type="AlphaFoldDB" id="A0AAD6T350"/>
<gene>
    <name evidence="1" type="ORF">C8F04DRAFT_1255746</name>
</gene>
<reference evidence="1" key="1">
    <citation type="submission" date="2023-03" db="EMBL/GenBank/DDBJ databases">
        <title>Massive genome expansion in bonnet fungi (Mycena s.s.) driven by repeated elements and novel gene families across ecological guilds.</title>
        <authorList>
            <consortium name="Lawrence Berkeley National Laboratory"/>
            <person name="Harder C.B."/>
            <person name="Miyauchi S."/>
            <person name="Viragh M."/>
            <person name="Kuo A."/>
            <person name="Thoen E."/>
            <person name="Andreopoulos B."/>
            <person name="Lu D."/>
            <person name="Skrede I."/>
            <person name="Drula E."/>
            <person name="Henrissat B."/>
            <person name="Morin E."/>
            <person name="Kohler A."/>
            <person name="Barry K."/>
            <person name="LaButti K."/>
            <person name="Morin E."/>
            <person name="Salamov A."/>
            <person name="Lipzen A."/>
            <person name="Mereny Z."/>
            <person name="Hegedus B."/>
            <person name="Baldrian P."/>
            <person name="Stursova M."/>
            <person name="Weitz H."/>
            <person name="Taylor A."/>
            <person name="Grigoriev I.V."/>
            <person name="Nagy L.G."/>
            <person name="Martin F."/>
            <person name="Kauserud H."/>
        </authorList>
    </citation>
    <scope>NUCLEOTIDE SEQUENCE</scope>
    <source>
        <strain evidence="1">CBHHK200</strain>
    </source>
</reference>
<protein>
    <submittedName>
        <fullName evidence="1">Uncharacterized protein</fullName>
    </submittedName>
</protein>
<sequence length="191" mass="18719">MNDFQTSAPAASNGAAGAGAQVRAALNRLGGAIDELTARSTAVTAAPISDLADALVAVEDATDSVSHAFEVLKAVISLMPGGANAPAPAAPAAPAPPLGSAAASLIRSTGPWAAGYLYGVVPPGPLSSVPDNGGKWFAITRGTYVGLTQNSAISLSAVTGVSTALTGKFSNQTDALNHFNGALASHSVAVL</sequence>
<proteinExistence type="predicted"/>
<evidence type="ECO:0000313" key="2">
    <source>
        <dbReference type="Proteomes" id="UP001218188"/>
    </source>
</evidence>
<dbReference type="EMBL" id="JARJCM010000030">
    <property type="protein sequence ID" value="KAJ7038824.1"/>
    <property type="molecule type" value="Genomic_DNA"/>
</dbReference>
<evidence type="ECO:0000313" key="1">
    <source>
        <dbReference type="EMBL" id="KAJ7038824.1"/>
    </source>
</evidence>
<keyword evidence="2" id="KW-1185">Reference proteome</keyword>
<comment type="caution">
    <text evidence="1">The sequence shown here is derived from an EMBL/GenBank/DDBJ whole genome shotgun (WGS) entry which is preliminary data.</text>
</comment>
<name>A0AAD6T350_9AGAR</name>
<dbReference type="Proteomes" id="UP001218188">
    <property type="component" value="Unassembled WGS sequence"/>
</dbReference>